<evidence type="ECO:0000256" key="1">
    <source>
        <dbReference type="SAM" id="MobiDB-lite"/>
    </source>
</evidence>
<feature type="region of interest" description="Disordered" evidence="1">
    <location>
        <begin position="218"/>
        <end position="238"/>
    </location>
</feature>
<keyword evidence="2" id="KW-0812">Transmembrane</keyword>
<evidence type="ECO:0000313" key="4">
    <source>
        <dbReference type="Proteomes" id="UP001389717"/>
    </source>
</evidence>
<evidence type="ECO:0000313" key="3">
    <source>
        <dbReference type="EMBL" id="MEL3974389.1"/>
    </source>
</evidence>
<dbReference type="EMBL" id="JBBYAF010000052">
    <property type="protein sequence ID" value="MEL3974389.1"/>
    <property type="molecule type" value="Genomic_DNA"/>
</dbReference>
<sequence>MKIDFTKKQWTILISLIVTGLVILAGVNYFALQPAEKRLQYKKEELGIQVKLQEAVEAKVATIEENETPDSNSLQKKIPVEPLTERVILDLEKAELLSGSTIQSIYFEKTDGALAPKETEETEAAPAGDTELPALLKSIQMTILVESPSYFEMEAFLDEIENLERIVEINGLYFEGEQELKENMEGYSEDTITFEVIASAFYIPELIDLKDGLPVIESPSPSLKKDPFPQFPEEKENE</sequence>
<feature type="transmembrane region" description="Helical" evidence="2">
    <location>
        <begin position="12"/>
        <end position="32"/>
    </location>
</feature>
<accession>A0ABU9KGV5</accession>
<evidence type="ECO:0000256" key="2">
    <source>
        <dbReference type="SAM" id="Phobius"/>
    </source>
</evidence>
<organism evidence="3 4">
    <name type="scientific">Rossellomorea oryzaecorticis</name>
    <dbReference type="NCBI Taxonomy" id="1396505"/>
    <lineage>
        <taxon>Bacteria</taxon>
        <taxon>Bacillati</taxon>
        <taxon>Bacillota</taxon>
        <taxon>Bacilli</taxon>
        <taxon>Bacillales</taxon>
        <taxon>Bacillaceae</taxon>
        <taxon>Rossellomorea</taxon>
    </lineage>
</organism>
<keyword evidence="4" id="KW-1185">Reference proteome</keyword>
<evidence type="ECO:0008006" key="5">
    <source>
        <dbReference type="Google" id="ProtNLM"/>
    </source>
</evidence>
<gene>
    <name evidence="3" type="ORF">AAEO50_19040</name>
</gene>
<dbReference type="RefSeq" id="WP_341985928.1">
    <property type="nucleotide sequence ID" value="NZ_JBBYAF010000052.1"/>
</dbReference>
<dbReference type="Gene3D" id="3.30.70.60">
    <property type="match status" value="1"/>
</dbReference>
<keyword evidence="2" id="KW-0472">Membrane</keyword>
<dbReference type="InterPro" id="IPR014717">
    <property type="entry name" value="Transl_elong_EF1B/ribsomal_bS6"/>
</dbReference>
<keyword evidence="2" id="KW-1133">Transmembrane helix</keyword>
<protein>
    <recommendedName>
        <fullName evidence="5">Pilus assembly protein PilO</fullName>
    </recommendedName>
</protein>
<feature type="compositionally biased region" description="Basic and acidic residues" evidence="1">
    <location>
        <begin position="223"/>
        <end position="238"/>
    </location>
</feature>
<name>A0ABU9KGV5_9BACI</name>
<proteinExistence type="predicted"/>
<dbReference type="Proteomes" id="UP001389717">
    <property type="component" value="Unassembled WGS sequence"/>
</dbReference>
<comment type="caution">
    <text evidence="3">The sequence shown here is derived from an EMBL/GenBank/DDBJ whole genome shotgun (WGS) entry which is preliminary data.</text>
</comment>
<reference evidence="3 4" key="1">
    <citation type="submission" date="2024-04" db="EMBL/GenBank/DDBJ databases">
        <title>Bacillus oryzaecorticis sp. nov., a moderately halophilic bacterium isolated from rice husks.</title>
        <authorList>
            <person name="Zhu H.-S."/>
        </authorList>
    </citation>
    <scope>NUCLEOTIDE SEQUENCE [LARGE SCALE GENOMIC DNA]</scope>
    <source>
        <strain evidence="3 4">ZC255</strain>
    </source>
</reference>